<sequence>MEVDDIQTQACKFSKVGSDKIFSNKIGIKGSAHQQYLNDQDGEVQRAGVRDGGAAGGGGGGGGGNGVRELGGRSLNGLRGWQHSSRIIRVSRASGGKDRHSKVWTAKGPRDRRVRLSVPTAIQFYDLQDRLGFDQPSKAVEWLIKAAADDIAKLPSLNSSFPDTPRQPNDDRRPSTRSVKQALDSAEVELEGDPNLFQSQQKHGSSSKSACSSTSETSKGSGLSISRPEVRVKGQKRARERTAKEKERENDSKVFYNQHQNVDPLSYSSSFTQLLTGGIGNVGSGAASSSPSGHDDGGSVLSHKTRQWQFSPAPMEYFNTGLISPSSSRASHSSSGFSGQIHLGNSIPPTMTVLPFSLAGNHQPEQQHFSFGLDHKPFVPDHLLPVPDSDSGIDYNLNFTISSSGIAGFNRGTLQSNSPSLLPHLQRFPALDGSSIPFFLGAAAVSSAAAPAENHHHQHQHQQHFPSGLQLCYGDGEKKGKGKN</sequence>
<gene>
    <name evidence="8" type="ORF">Nepgr_032907</name>
</gene>
<evidence type="ECO:0000256" key="2">
    <source>
        <dbReference type="ARBA" id="ARBA00023015"/>
    </source>
</evidence>
<evidence type="ECO:0000313" key="9">
    <source>
        <dbReference type="Proteomes" id="UP001279734"/>
    </source>
</evidence>
<keyword evidence="2" id="KW-0805">Transcription regulation</keyword>
<accession>A0AAD3Y889</accession>
<evidence type="ECO:0000256" key="5">
    <source>
        <dbReference type="ARBA" id="ARBA00023242"/>
    </source>
</evidence>
<dbReference type="GO" id="GO:0003700">
    <property type="term" value="F:DNA-binding transcription factor activity"/>
    <property type="evidence" value="ECO:0007669"/>
    <property type="project" value="InterPro"/>
</dbReference>
<evidence type="ECO:0000256" key="1">
    <source>
        <dbReference type="ARBA" id="ARBA00004123"/>
    </source>
</evidence>
<evidence type="ECO:0000313" key="8">
    <source>
        <dbReference type="EMBL" id="GMH31064.1"/>
    </source>
</evidence>
<keyword evidence="9" id="KW-1185">Reference proteome</keyword>
<dbReference type="GO" id="GO:0043565">
    <property type="term" value="F:sequence-specific DNA binding"/>
    <property type="evidence" value="ECO:0007669"/>
    <property type="project" value="TreeGrafter"/>
</dbReference>
<comment type="caution">
    <text evidence="8">The sequence shown here is derived from an EMBL/GenBank/DDBJ whole genome shotgun (WGS) entry which is preliminary data.</text>
</comment>
<protein>
    <recommendedName>
        <fullName evidence="7">TCP domain-containing protein</fullName>
    </recommendedName>
</protein>
<dbReference type="Pfam" id="PF03634">
    <property type="entry name" value="TCP"/>
    <property type="match status" value="1"/>
</dbReference>
<reference evidence="8" key="1">
    <citation type="submission" date="2023-05" db="EMBL/GenBank/DDBJ databases">
        <title>Nepenthes gracilis genome sequencing.</title>
        <authorList>
            <person name="Fukushima K."/>
        </authorList>
    </citation>
    <scope>NUCLEOTIDE SEQUENCE</scope>
    <source>
        <strain evidence="8">SING2019-196</strain>
    </source>
</reference>
<feature type="compositionally biased region" description="Basic and acidic residues" evidence="6">
    <location>
        <begin position="475"/>
        <end position="484"/>
    </location>
</feature>
<comment type="subcellular location">
    <subcellularLocation>
        <location evidence="1">Nucleus</location>
    </subcellularLocation>
</comment>
<keyword evidence="5" id="KW-0539">Nucleus</keyword>
<feature type="region of interest" description="Disordered" evidence="6">
    <location>
        <begin position="450"/>
        <end position="484"/>
    </location>
</feature>
<dbReference type="PANTHER" id="PTHR31072:SF93">
    <property type="entry name" value="TRANSCRIPTION FACTOR TCP24"/>
    <property type="match status" value="1"/>
</dbReference>
<dbReference type="EMBL" id="BSYO01000039">
    <property type="protein sequence ID" value="GMH31064.1"/>
    <property type="molecule type" value="Genomic_DNA"/>
</dbReference>
<evidence type="ECO:0000256" key="4">
    <source>
        <dbReference type="ARBA" id="ARBA00023163"/>
    </source>
</evidence>
<feature type="compositionally biased region" description="Basic and acidic residues" evidence="6">
    <location>
        <begin position="240"/>
        <end position="252"/>
    </location>
</feature>
<keyword evidence="3" id="KW-0238">DNA-binding</keyword>
<keyword evidence="4" id="KW-0804">Transcription</keyword>
<dbReference type="AlphaFoldDB" id="A0AAD3Y889"/>
<proteinExistence type="predicted"/>
<dbReference type="Proteomes" id="UP001279734">
    <property type="component" value="Unassembled WGS sequence"/>
</dbReference>
<feature type="region of interest" description="Disordered" evidence="6">
    <location>
        <begin position="38"/>
        <end position="71"/>
    </location>
</feature>
<organism evidence="8 9">
    <name type="scientific">Nepenthes gracilis</name>
    <name type="common">Slender pitcher plant</name>
    <dbReference type="NCBI Taxonomy" id="150966"/>
    <lineage>
        <taxon>Eukaryota</taxon>
        <taxon>Viridiplantae</taxon>
        <taxon>Streptophyta</taxon>
        <taxon>Embryophyta</taxon>
        <taxon>Tracheophyta</taxon>
        <taxon>Spermatophyta</taxon>
        <taxon>Magnoliopsida</taxon>
        <taxon>eudicotyledons</taxon>
        <taxon>Gunneridae</taxon>
        <taxon>Pentapetalae</taxon>
        <taxon>Caryophyllales</taxon>
        <taxon>Nepenthaceae</taxon>
        <taxon>Nepenthes</taxon>
    </lineage>
</organism>
<dbReference type="InterPro" id="IPR005333">
    <property type="entry name" value="Transcription_factor_TCP"/>
</dbReference>
<dbReference type="GO" id="GO:2000032">
    <property type="term" value="P:regulation of secondary shoot formation"/>
    <property type="evidence" value="ECO:0007669"/>
    <property type="project" value="TreeGrafter"/>
</dbReference>
<dbReference type="PANTHER" id="PTHR31072">
    <property type="entry name" value="TRANSCRIPTION FACTOR TCP4-RELATED"/>
    <property type="match status" value="1"/>
</dbReference>
<evidence type="ECO:0000259" key="7">
    <source>
        <dbReference type="PROSITE" id="PS51369"/>
    </source>
</evidence>
<dbReference type="PROSITE" id="PS51369">
    <property type="entry name" value="TCP"/>
    <property type="match status" value="1"/>
</dbReference>
<feature type="compositionally biased region" description="Gly residues" evidence="6">
    <location>
        <begin position="50"/>
        <end position="66"/>
    </location>
</feature>
<feature type="compositionally biased region" description="Low complexity" evidence="6">
    <location>
        <begin position="198"/>
        <end position="224"/>
    </location>
</feature>
<dbReference type="InterPro" id="IPR017887">
    <property type="entry name" value="TF_TCP_subgr"/>
</dbReference>
<evidence type="ECO:0000256" key="3">
    <source>
        <dbReference type="ARBA" id="ARBA00023125"/>
    </source>
</evidence>
<feature type="region of interest" description="Disordered" evidence="6">
    <location>
        <begin position="155"/>
        <end position="256"/>
    </location>
</feature>
<dbReference type="GO" id="GO:0005634">
    <property type="term" value="C:nucleus"/>
    <property type="evidence" value="ECO:0007669"/>
    <property type="project" value="UniProtKB-SubCell"/>
</dbReference>
<feature type="domain" description="TCP" evidence="7">
    <location>
        <begin position="96"/>
        <end position="154"/>
    </location>
</feature>
<evidence type="ECO:0000256" key="6">
    <source>
        <dbReference type="SAM" id="MobiDB-lite"/>
    </source>
</evidence>
<name>A0AAD3Y889_NEPGR</name>